<dbReference type="Pfam" id="PF00188">
    <property type="entry name" value="CAP"/>
    <property type="match status" value="1"/>
</dbReference>
<keyword evidence="1" id="KW-0732">Signal</keyword>
<organism evidence="3 4">
    <name type="scientific">Periconia macrospinosa</name>
    <dbReference type="NCBI Taxonomy" id="97972"/>
    <lineage>
        <taxon>Eukaryota</taxon>
        <taxon>Fungi</taxon>
        <taxon>Dikarya</taxon>
        <taxon>Ascomycota</taxon>
        <taxon>Pezizomycotina</taxon>
        <taxon>Dothideomycetes</taxon>
        <taxon>Pleosporomycetidae</taxon>
        <taxon>Pleosporales</taxon>
        <taxon>Massarineae</taxon>
        <taxon>Periconiaceae</taxon>
        <taxon>Periconia</taxon>
    </lineage>
</organism>
<evidence type="ECO:0000259" key="2">
    <source>
        <dbReference type="Pfam" id="PF00188"/>
    </source>
</evidence>
<evidence type="ECO:0000313" key="3">
    <source>
        <dbReference type="EMBL" id="PVH99844.1"/>
    </source>
</evidence>
<dbReference type="InterPro" id="IPR014044">
    <property type="entry name" value="CAP_dom"/>
</dbReference>
<feature type="chain" id="PRO_5015939337" description="SCP domain-containing protein" evidence="1">
    <location>
        <begin position="21"/>
        <end position="186"/>
    </location>
</feature>
<dbReference type="InterPro" id="IPR035940">
    <property type="entry name" value="CAP_sf"/>
</dbReference>
<name>A0A2V1DRN1_9PLEO</name>
<proteinExistence type="predicted"/>
<sequence length="186" mass="19996">MQFLSVFIQVLFLVAAHVLALPTHNAEQATLKEATNLDDLHHHHETGLNFAPSTSLVARDTDYMSVLNYWRVRVGAPALTWSAKLQANALDTVVSGNGQMIHKLNPGTFGQVLAPGNPGSFENVFVGGWLCELPGLPGLNGCCVEWSKGWLYLGQTKHAEIVTSTAYSHIGCALANGIWGCDLGNA</sequence>
<dbReference type="SUPFAM" id="SSF55797">
    <property type="entry name" value="PR-1-like"/>
    <property type="match status" value="1"/>
</dbReference>
<dbReference type="Proteomes" id="UP000244855">
    <property type="component" value="Unassembled WGS sequence"/>
</dbReference>
<gene>
    <name evidence="3" type="ORF">DM02DRAFT_563990</name>
</gene>
<evidence type="ECO:0000256" key="1">
    <source>
        <dbReference type="SAM" id="SignalP"/>
    </source>
</evidence>
<feature type="signal peptide" evidence="1">
    <location>
        <begin position="1"/>
        <end position="20"/>
    </location>
</feature>
<accession>A0A2V1DRN1</accession>
<feature type="domain" description="SCP" evidence="2">
    <location>
        <begin position="65"/>
        <end position="176"/>
    </location>
</feature>
<evidence type="ECO:0000313" key="4">
    <source>
        <dbReference type="Proteomes" id="UP000244855"/>
    </source>
</evidence>
<reference evidence="3 4" key="1">
    <citation type="journal article" date="2018" name="Sci. Rep.">
        <title>Comparative genomics provides insights into the lifestyle and reveals functional heterogeneity of dark septate endophytic fungi.</title>
        <authorList>
            <person name="Knapp D.G."/>
            <person name="Nemeth J.B."/>
            <person name="Barry K."/>
            <person name="Hainaut M."/>
            <person name="Henrissat B."/>
            <person name="Johnson J."/>
            <person name="Kuo A."/>
            <person name="Lim J.H.P."/>
            <person name="Lipzen A."/>
            <person name="Nolan M."/>
            <person name="Ohm R.A."/>
            <person name="Tamas L."/>
            <person name="Grigoriev I.V."/>
            <person name="Spatafora J.W."/>
            <person name="Nagy L.G."/>
            <person name="Kovacs G.M."/>
        </authorList>
    </citation>
    <scope>NUCLEOTIDE SEQUENCE [LARGE SCALE GENOMIC DNA]</scope>
    <source>
        <strain evidence="3 4">DSE2036</strain>
    </source>
</reference>
<dbReference type="OrthoDB" id="5350391at2759"/>
<keyword evidence="4" id="KW-1185">Reference proteome</keyword>
<dbReference type="AlphaFoldDB" id="A0A2V1DRN1"/>
<protein>
    <recommendedName>
        <fullName evidence="2">SCP domain-containing protein</fullName>
    </recommendedName>
</protein>
<dbReference type="EMBL" id="KZ805384">
    <property type="protein sequence ID" value="PVH99844.1"/>
    <property type="molecule type" value="Genomic_DNA"/>
</dbReference>